<dbReference type="InterPro" id="IPR044644">
    <property type="entry name" value="DinF-like"/>
</dbReference>
<name>C1MM28_MICPC</name>
<reference evidence="8 9" key="1">
    <citation type="journal article" date="2009" name="Science">
        <title>Green evolution and dynamic adaptations revealed by genomes of the marine picoeukaryotes Micromonas.</title>
        <authorList>
            <person name="Worden A.Z."/>
            <person name="Lee J.H."/>
            <person name="Mock T."/>
            <person name="Rouze P."/>
            <person name="Simmons M.P."/>
            <person name="Aerts A.L."/>
            <person name="Allen A.E."/>
            <person name="Cuvelier M.L."/>
            <person name="Derelle E."/>
            <person name="Everett M.V."/>
            <person name="Foulon E."/>
            <person name="Grimwood J."/>
            <person name="Gundlach H."/>
            <person name="Henrissat B."/>
            <person name="Napoli C."/>
            <person name="McDonald S.M."/>
            <person name="Parker M.S."/>
            <person name="Rombauts S."/>
            <person name="Salamov A."/>
            <person name="Von Dassow P."/>
            <person name="Badger J.H."/>
            <person name="Coutinho P.M."/>
            <person name="Demir E."/>
            <person name="Dubchak I."/>
            <person name="Gentemann C."/>
            <person name="Eikrem W."/>
            <person name="Gready J.E."/>
            <person name="John U."/>
            <person name="Lanier W."/>
            <person name="Lindquist E.A."/>
            <person name="Lucas S."/>
            <person name="Mayer K.F."/>
            <person name="Moreau H."/>
            <person name="Not F."/>
            <person name="Otillar R."/>
            <person name="Panaud O."/>
            <person name="Pangilinan J."/>
            <person name="Paulsen I."/>
            <person name="Piegu B."/>
            <person name="Poliakov A."/>
            <person name="Robbens S."/>
            <person name="Schmutz J."/>
            <person name="Toulza E."/>
            <person name="Wyss T."/>
            <person name="Zelensky A."/>
            <person name="Zhou K."/>
            <person name="Armbrust E.V."/>
            <person name="Bhattacharya D."/>
            <person name="Goodenough U.W."/>
            <person name="Van de Peer Y."/>
            <person name="Grigoriev I.V."/>
        </authorList>
    </citation>
    <scope>NUCLEOTIDE SEQUENCE [LARGE SCALE GENOMIC DNA]</scope>
    <source>
        <strain evidence="8 9">CCMP1545</strain>
    </source>
</reference>
<evidence type="ECO:0000256" key="3">
    <source>
        <dbReference type="ARBA" id="ARBA00022692"/>
    </source>
</evidence>
<evidence type="ECO:0000256" key="4">
    <source>
        <dbReference type="ARBA" id="ARBA00022989"/>
    </source>
</evidence>
<dbReference type="GeneID" id="9682763"/>
<feature type="compositionally biased region" description="Low complexity" evidence="7">
    <location>
        <begin position="72"/>
        <end position="100"/>
    </location>
</feature>
<protein>
    <recommendedName>
        <fullName evidence="6">Protein DETOXIFICATION</fullName>
    </recommendedName>
    <alternativeName>
        <fullName evidence="6">Multidrug and toxic compound extrusion protein</fullName>
    </alternativeName>
</protein>
<feature type="region of interest" description="Disordered" evidence="7">
    <location>
        <begin position="1"/>
        <end position="30"/>
    </location>
</feature>
<dbReference type="GO" id="GO:0042910">
    <property type="term" value="F:xenobiotic transmembrane transporter activity"/>
    <property type="evidence" value="ECO:0007669"/>
    <property type="project" value="InterPro"/>
</dbReference>
<dbReference type="EMBL" id="GG663737">
    <property type="protein sequence ID" value="EEH58969.1"/>
    <property type="molecule type" value="Genomic_DNA"/>
</dbReference>
<dbReference type="OrthoDB" id="423427at2759"/>
<keyword evidence="3 6" id="KW-0812">Transmembrane</keyword>
<dbReference type="Proteomes" id="UP000001876">
    <property type="component" value="Unassembled WGS sequence"/>
</dbReference>
<feature type="transmembrane region" description="Helical" evidence="6">
    <location>
        <begin position="489"/>
        <end position="507"/>
    </location>
</feature>
<dbReference type="Pfam" id="PF01554">
    <property type="entry name" value="MatE"/>
    <property type="match status" value="1"/>
</dbReference>
<evidence type="ECO:0000256" key="6">
    <source>
        <dbReference type="RuleBase" id="RU004914"/>
    </source>
</evidence>
<feature type="region of interest" description="Disordered" evidence="7">
    <location>
        <begin position="53"/>
        <end position="103"/>
    </location>
</feature>
<evidence type="ECO:0000313" key="8">
    <source>
        <dbReference type="EMBL" id="EEH58969.1"/>
    </source>
</evidence>
<dbReference type="PANTHER" id="PTHR42893:SF9">
    <property type="entry name" value="PROTEIN DETOXIFICATION 46, CHLOROPLASTIC"/>
    <property type="match status" value="1"/>
</dbReference>
<dbReference type="eggNOG" id="KOG1347">
    <property type="taxonomic scope" value="Eukaryota"/>
</dbReference>
<dbReference type="PANTHER" id="PTHR42893">
    <property type="entry name" value="PROTEIN DETOXIFICATION 44, CHLOROPLASTIC-RELATED"/>
    <property type="match status" value="1"/>
</dbReference>
<evidence type="ECO:0000313" key="9">
    <source>
        <dbReference type="Proteomes" id="UP000001876"/>
    </source>
</evidence>
<comment type="subcellular location">
    <subcellularLocation>
        <location evidence="1">Membrane</location>
        <topology evidence="1">Multi-pass membrane protein</topology>
    </subcellularLocation>
</comment>
<feature type="transmembrane region" description="Helical" evidence="6">
    <location>
        <begin position="114"/>
        <end position="134"/>
    </location>
</feature>
<evidence type="ECO:0000256" key="2">
    <source>
        <dbReference type="ARBA" id="ARBA00010199"/>
    </source>
</evidence>
<dbReference type="GO" id="GO:0015297">
    <property type="term" value="F:antiporter activity"/>
    <property type="evidence" value="ECO:0007669"/>
    <property type="project" value="InterPro"/>
</dbReference>
<dbReference type="InterPro" id="IPR002528">
    <property type="entry name" value="MATE_fam"/>
</dbReference>
<organism evidence="9">
    <name type="scientific">Micromonas pusilla (strain CCMP1545)</name>
    <name type="common">Picoplanktonic green alga</name>
    <dbReference type="NCBI Taxonomy" id="564608"/>
    <lineage>
        <taxon>Eukaryota</taxon>
        <taxon>Viridiplantae</taxon>
        <taxon>Chlorophyta</taxon>
        <taxon>Mamiellophyceae</taxon>
        <taxon>Mamiellales</taxon>
        <taxon>Mamiellaceae</taxon>
        <taxon>Micromonas</taxon>
    </lineage>
</organism>
<feature type="transmembrane region" description="Helical" evidence="6">
    <location>
        <begin position="270"/>
        <end position="292"/>
    </location>
</feature>
<dbReference type="AlphaFoldDB" id="C1MM28"/>
<dbReference type="OMA" id="VMIQMYG"/>
<comment type="similarity">
    <text evidence="2 6">Belongs to the multi antimicrobial extrusion (MATE) (TC 2.A.66.1) family.</text>
</comment>
<feature type="compositionally biased region" description="Low complexity" evidence="7">
    <location>
        <begin position="17"/>
        <end position="30"/>
    </location>
</feature>
<keyword evidence="4 6" id="KW-1133">Transmembrane helix</keyword>
<feature type="transmembrane region" description="Helical" evidence="6">
    <location>
        <begin position="338"/>
        <end position="367"/>
    </location>
</feature>
<feature type="transmembrane region" description="Helical" evidence="6">
    <location>
        <begin position="519"/>
        <end position="538"/>
    </location>
</feature>
<feature type="transmembrane region" description="Helical" evidence="6">
    <location>
        <begin position="462"/>
        <end position="482"/>
    </location>
</feature>
<accession>C1MM28</accession>
<evidence type="ECO:0000256" key="7">
    <source>
        <dbReference type="SAM" id="MobiDB-lite"/>
    </source>
</evidence>
<feature type="transmembrane region" description="Helical" evidence="6">
    <location>
        <begin position="198"/>
        <end position="216"/>
    </location>
</feature>
<feature type="transmembrane region" description="Helical" evidence="6">
    <location>
        <begin position="246"/>
        <end position="263"/>
    </location>
</feature>
<evidence type="ECO:0000256" key="1">
    <source>
        <dbReference type="ARBA" id="ARBA00004141"/>
    </source>
</evidence>
<keyword evidence="9" id="KW-1185">Reference proteome</keyword>
<evidence type="ECO:0000256" key="5">
    <source>
        <dbReference type="ARBA" id="ARBA00023136"/>
    </source>
</evidence>
<dbReference type="KEGG" id="mpp:MICPUCDRAFT_56378"/>
<proteinExistence type="inferred from homology"/>
<dbReference type="RefSeq" id="XP_003057324.1">
    <property type="nucleotide sequence ID" value="XM_003057278.1"/>
</dbReference>
<dbReference type="STRING" id="564608.C1MM28"/>
<dbReference type="GO" id="GO:0016020">
    <property type="term" value="C:membrane"/>
    <property type="evidence" value="ECO:0007669"/>
    <property type="project" value="UniProtKB-SubCell"/>
</dbReference>
<gene>
    <name evidence="8" type="ORF">MICPUCDRAFT_56378</name>
</gene>
<feature type="transmembrane region" description="Helical" evidence="6">
    <location>
        <begin position="422"/>
        <end position="450"/>
    </location>
</feature>
<feature type="transmembrane region" description="Helical" evidence="6">
    <location>
        <begin position="298"/>
        <end position="318"/>
    </location>
</feature>
<keyword evidence="5 6" id="KW-0472">Membrane</keyword>
<sequence length="572" mass="58532">MARVVGLAPSRPPPRAAPSRGVSGRRGPPRVVRARVAATLDASTNRTTIASSFRPRLGALAPPARRRRRPRAVAAAAAAAASASSPDDASSSSPTSFPDDASGDEVAVDRKLELAAIVAFAVPLLATNIVTPLLTMTDTAFVGRCAADATIQLAALGVSTPLTDYTVTLAAFIPAGLTNIISNGEARGESSASLGAKTYGALLVSLALSLAVALVLNLCPETLLAMLNTPTAVMATATAYTKVRSIGMPAAYLTAAAYAVLVARKDTTSPLACVCLAAVVNVLGDYVAVAVYGGGSVGAAWATTAALYAGCVAILWTLKKKGYADHFPWGTLRWKEQLAPVMAFAGPITFLVFALLSIYTALILFANALGVTVSAAHRVAGNVFAVAVLCGDPLIQAGQAFMPKHLLPEAPSRRNARRMAGLLQSVGVAVGAFASVACGAFCLFGGGAFTRDAAVIGQLRDVTVPVCAAVFTNIVSKSMYGVTVAAKQLGFLAAITGVGLAFFAWALKWMNANLVGSALYFWMWWVVAGYYALAIVAIQLKSFGFPGVSEGMFSRKVGGGGGGGGEAVAAPS</sequence>